<feature type="compositionally biased region" description="Basic and acidic residues" evidence="1">
    <location>
        <begin position="235"/>
        <end position="244"/>
    </location>
</feature>
<sequence>MAMLAARKKKQKWSTDPRNTNWSNDTSRFGYQMLSKMGWDSGKGLGAQEDGMTSFIKTVKRKKNLGKKAFSPFEIQSEDYEEDRPKKKKKKYELEKTARQSRKRVFYNKFIRSKDLSSKSAEDMACVFGRRCKSDQVTPQELSEDEESDVSATSCPSRGLHGVQTINSGQNIQEYFQKKMMEIKAAREKKEKEEAVSTEKEESTDVDSAENHKNLGQGDVMCKKKKIDKKRKRRIEVDKGDSKSAENSGDFGEDACREKEIMLNNMTLEEDPQSRDLEIRNKERKKKKKRTKLNRDIDSELGEVIVVSPEMRGAVSNVTSEIDALNDVVREPARDCFKVEEKRDKMKKKYKNSLVSSEEQRLDDNSVKKKKKIKLKRSLSE</sequence>
<proteinExistence type="predicted"/>
<evidence type="ECO:0000256" key="1">
    <source>
        <dbReference type="SAM" id="MobiDB-lite"/>
    </source>
</evidence>
<feature type="compositionally biased region" description="Basic residues" evidence="1">
    <location>
        <begin position="282"/>
        <end position="292"/>
    </location>
</feature>
<protein>
    <submittedName>
        <fullName evidence="3">PIN2/TERF1-interacting telomerase inhibitor 1</fullName>
    </submittedName>
</protein>
<evidence type="ECO:0000313" key="4">
    <source>
        <dbReference type="Proteomes" id="UP001249851"/>
    </source>
</evidence>
<dbReference type="Proteomes" id="UP001249851">
    <property type="component" value="Unassembled WGS sequence"/>
</dbReference>
<dbReference type="PROSITE" id="PS50174">
    <property type="entry name" value="G_PATCH"/>
    <property type="match status" value="1"/>
</dbReference>
<feature type="region of interest" description="Disordered" evidence="1">
    <location>
        <begin position="187"/>
        <end position="294"/>
    </location>
</feature>
<dbReference type="PANTHER" id="PTHR23149">
    <property type="entry name" value="G PATCH DOMAIN CONTAINING PROTEIN"/>
    <property type="match status" value="1"/>
</dbReference>
<dbReference type="InterPro" id="IPR050656">
    <property type="entry name" value="PINX1"/>
</dbReference>
<evidence type="ECO:0000259" key="2">
    <source>
        <dbReference type="PROSITE" id="PS50174"/>
    </source>
</evidence>
<feature type="compositionally biased region" description="Basic and acidic residues" evidence="1">
    <location>
        <begin position="187"/>
        <end position="213"/>
    </location>
</feature>
<name>A0AAD9QVR3_ACRCE</name>
<dbReference type="Pfam" id="PF01585">
    <property type="entry name" value="G-patch"/>
    <property type="match status" value="1"/>
</dbReference>
<accession>A0AAD9QVR3</accession>
<feature type="region of interest" description="Disordered" evidence="1">
    <location>
        <begin position="74"/>
        <end position="98"/>
    </location>
</feature>
<dbReference type="GO" id="GO:0010521">
    <property type="term" value="F:telomerase inhibitor activity"/>
    <property type="evidence" value="ECO:0007669"/>
    <property type="project" value="TreeGrafter"/>
</dbReference>
<dbReference type="SMART" id="SM00443">
    <property type="entry name" value="G_patch"/>
    <property type="match status" value="1"/>
</dbReference>
<feature type="compositionally biased region" description="Polar residues" evidence="1">
    <location>
        <begin position="14"/>
        <end position="25"/>
    </location>
</feature>
<feature type="region of interest" description="Disordered" evidence="1">
    <location>
        <begin position="1"/>
        <end position="25"/>
    </location>
</feature>
<dbReference type="AlphaFoldDB" id="A0AAD9QVR3"/>
<comment type="caution">
    <text evidence="3">The sequence shown here is derived from an EMBL/GenBank/DDBJ whole genome shotgun (WGS) entry which is preliminary data.</text>
</comment>
<feature type="compositionally biased region" description="Basic residues" evidence="1">
    <location>
        <begin position="223"/>
        <end position="234"/>
    </location>
</feature>
<feature type="compositionally biased region" description="Basic and acidic residues" evidence="1">
    <location>
        <begin position="272"/>
        <end position="281"/>
    </location>
</feature>
<reference evidence="3" key="1">
    <citation type="journal article" date="2023" name="G3 (Bethesda)">
        <title>Whole genome assembly and annotation of the endangered Caribbean coral Acropora cervicornis.</title>
        <authorList>
            <person name="Selwyn J.D."/>
            <person name="Vollmer S.V."/>
        </authorList>
    </citation>
    <scope>NUCLEOTIDE SEQUENCE</scope>
    <source>
        <strain evidence="3">K2</strain>
    </source>
</reference>
<feature type="compositionally biased region" description="Basic residues" evidence="1">
    <location>
        <begin position="1"/>
        <end position="12"/>
    </location>
</feature>
<feature type="domain" description="G-patch" evidence="2">
    <location>
        <begin position="26"/>
        <end position="72"/>
    </location>
</feature>
<keyword evidence="4" id="KW-1185">Reference proteome</keyword>
<gene>
    <name evidence="3" type="ORF">P5673_007279</name>
</gene>
<dbReference type="GO" id="GO:0005730">
    <property type="term" value="C:nucleolus"/>
    <property type="evidence" value="ECO:0007669"/>
    <property type="project" value="TreeGrafter"/>
</dbReference>
<evidence type="ECO:0000313" key="3">
    <source>
        <dbReference type="EMBL" id="KAK2568272.1"/>
    </source>
</evidence>
<dbReference type="PANTHER" id="PTHR23149:SF27">
    <property type="entry name" value="PIN2_TERF1-INTERACTING TELOMERASE INHIBITOR 1"/>
    <property type="match status" value="1"/>
</dbReference>
<organism evidence="3 4">
    <name type="scientific">Acropora cervicornis</name>
    <name type="common">Staghorn coral</name>
    <dbReference type="NCBI Taxonomy" id="6130"/>
    <lineage>
        <taxon>Eukaryota</taxon>
        <taxon>Metazoa</taxon>
        <taxon>Cnidaria</taxon>
        <taxon>Anthozoa</taxon>
        <taxon>Hexacorallia</taxon>
        <taxon>Scleractinia</taxon>
        <taxon>Astrocoeniina</taxon>
        <taxon>Acroporidae</taxon>
        <taxon>Acropora</taxon>
    </lineage>
</organism>
<feature type="compositionally biased region" description="Basic residues" evidence="1">
    <location>
        <begin position="368"/>
        <end position="381"/>
    </location>
</feature>
<dbReference type="GO" id="GO:0003676">
    <property type="term" value="F:nucleic acid binding"/>
    <property type="evidence" value="ECO:0007669"/>
    <property type="project" value="InterPro"/>
</dbReference>
<feature type="compositionally biased region" description="Basic and acidic residues" evidence="1">
    <location>
        <begin position="358"/>
        <end position="367"/>
    </location>
</feature>
<feature type="region of interest" description="Disordered" evidence="1">
    <location>
        <begin position="348"/>
        <end position="381"/>
    </location>
</feature>
<reference evidence="3" key="2">
    <citation type="journal article" date="2023" name="Science">
        <title>Genomic signatures of disease resistance in endangered staghorn corals.</title>
        <authorList>
            <person name="Vollmer S.V."/>
            <person name="Selwyn J.D."/>
            <person name="Despard B.A."/>
            <person name="Roesel C.L."/>
        </authorList>
    </citation>
    <scope>NUCLEOTIDE SEQUENCE</scope>
    <source>
        <strain evidence="3">K2</strain>
    </source>
</reference>
<dbReference type="InterPro" id="IPR000467">
    <property type="entry name" value="G_patch_dom"/>
</dbReference>
<dbReference type="EMBL" id="JARQWQ010000012">
    <property type="protein sequence ID" value="KAK2568272.1"/>
    <property type="molecule type" value="Genomic_DNA"/>
</dbReference>
<feature type="region of interest" description="Disordered" evidence="1">
    <location>
        <begin position="134"/>
        <end position="166"/>
    </location>
</feature>